<sequence length="268" mass="29677">MSTSPVDAPQAVKKHLTSSILLWVRTDQPRQTGMDHWKGPHSAIISATPGLEEYRQIHLAEHNTGRWPAIDGVQTAIPADRKIDGVAEVTFQSALAPLKGRKQTKLAYADEINVFRRTLLYAGPPNSSRWYDVAGPGQTVGARALIYLRRRDGVGVGTFRKFVNEELAPALAGTGVLKELRTQTFLPWVEKLWDTPDVAHDNPRDQHFHASVSLGFTDTAARDAFFTGNVIEDLSNRLVPQVSAIHAYDVTAALTYVKNGDILPRYEE</sequence>
<evidence type="ECO:0000313" key="1">
    <source>
        <dbReference type="EMBL" id="KUO16599.1"/>
    </source>
</evidence>
<dbReference type="OrthoDB" id="1490643at2"/>
<dbReference type="Proteomes" id="UP000053260">
    <property type="component" value="Unassembled WGS sequence"/>
</dbReference>
<organism evidence="1 2">
    <name type="scientific">Streptomyces dysideae</name>
    <dbReference type="NCBI Taxonomy" id="909626"/>
    <lineage>
        <taxon>Bacteria</taxon>
        <taxon>Bacillati</taxon>
        <taxon>Actinomycetota</taxon>
        <taxon>Actinomycetes</taxon>
        <taxon>Kitasatosporales</taxon>
        <taxon>Streptomycetaceae</taxon>
        <taxon>Streptomyces</taxon>
    </lineage>
</organism>
<accession>A0A101UTH1</accession>
<keyword evidence="2" id="KW-1185">Reference proteome</keyword>
<name>A0A101UTH1_9ACTN</name>
<dbReference type="STRING" id="909626.AQJ91_35560"/>
<evidence type="ECO:0000313" key="2">
    <source>
        <dbReference type="Proteomes" id="UP000053260"/>
    </source>
</evidence>
<comment type="caution">
    <text evidence="1">The sequence shown here is derived from an EMBL/GenBank/DDBJ whole genome shotgun (WGS) entry which is preliminary data.</text>
</comment>
<proteinExistence type="predicted"/>
<dbReference type="EMBL" id="LMXB01000086">
    <property type="protein sequence ID" value="KUO16599.1"/>
    <property type="molecule type" value="Genomic_DNA"/>
</dbReference>
<reference evidence="1 2" key="1">
    <citation type="submission" date="2015-10" db="EMBL/GenBank/DDBJ databases">
        <title>Draft genome sequence of Streptomyces sp. RV15, isolated from a marine sponge.</title>
        <authorList>
            <person name="Ruckert C."/>
            <person name="Abdelmohsen U.R."/>
            <person name="Winkler A."/>
            <person name="Hentschel U."/>
            <person name="Kalinowski J."/>
            <person name="Kampfer P."/>
            <person name="Glaeser S."/>
        </authorList>
    </citation>
    <scope>NUCLEOTIDE SEQUENCE [LARGE SCALE GENOMIC DNA]</scope>
    <source>
        <strain evidence="1 2">RV15</strain>
    </source>
</reference>
<protein>
    <submittedName>
        <fullName evidence="1">Strictosidine synthase</fullName>
    </submittedName>
</protein>
<dbReference type="RefSeq" id="WP_079085450.1">
    <property type="nucleotide sequence ID" value="NZ_KQ949104.1"/>
</dbReference>
<dbReference type="AlphaFoldDB" id="A0A101UTH1"/>
<dbReference type="Gene3D" id="3.30.70.100">
    <property type="match status" value="1"/>
</dbReference>
<gene>
    <name evidence="1" type="ORF">AQJ91_35560</name>
</gene>